<dbReference type="RefSeq" id="WP_151124368.1">
    <property type="nucleotide sequence ID" value="NZ_CP088082.1"/>
</dbReference>
<keyword evidence="12 14" id="KW-0902">Two-component regulatory system</keyword>
<dbReference type="EC" id="2.7.13.3" evidence="14"/>
<evidence type="ECO:0000256" key="9">
    <source>
        <dbReference type="ARBA" id="ARBA00022777"/>
    </source>
</evidence>
<keyword evidence="9 14" id="KW-0418">Kinase</keyword>
<evidence type="ECO:0000256" key="16">
    <source>
        <dbReference type="SAM" id="Phobius"/>
    </source>
</evidence>
<keyword evidence="10 14" id="KW-0067">ATP-binding</keyword>
<evidence type="ECO:0000256" key="10">
    <source>
        <dbReference type="ARBA" id="ARBA00022840"/>
    </source>
</evidence>
<protein>
    <recommendedName>
        <fullName evidence="14">Sensor protein</fullName>
        <ecNumber evidence="14">2.7.13.3</ecNumber>
    </recommendedName>
</protein>
<dbReference type="GO" id="GO:0005524">
    <property type="term" value="F:ATP binding"/>
    <property type="evidence" value="ECO:0007669"/>
    <property type="project" value="UniProtKB-UniRule"/>
</dbReference>
<dbReference type="GO" id="GO:0005886">
    <property type="term" value="C:plasma membrane"/>
    <property type="evidence" value="ECO:0007669"/>
    <property type="project" value="UniProtKB-SubCell"/>
</dbReference>
<evidence type="ECO:0000256" key="6">
    <source>
        <dbReference type="ARBA" id="ARBA00022679"/>
    </source>
</evidence>
<evidence type="ECO:0000256" key="13">
    <source>
        <dbReference type="ARBA" id="ARBA00023136"/>
    </source>
</evidence>
<dbReference type="Gene3D" id="3.30.565.10">
    <property type="entry name" value="Histidine kinase-like ATPase, C-terminal domain"/>
    <property type="match status" value="1"/>
</dbReference>
<keyword evidence="13 14" id="KW-0472">Membrane</keyword>
<dbReference type="Proteomes" id="UP000430120">
    <property type="component" value="Unassembled WGS sequence"/>
</dbReference>
<evidence type="ECO:0000256" key="2">
    <source>
        <dbReference type="ARBA" id="ARBA00004429"/>
    </source>
</evidence>
<feature type="domain" description="HAMP" evidence="18">
    <location>
        <begin position="181"/>
        <end position="233"/>
    </location>
</feature>
<evidence type="ECO:0000256" key="11">
    <source>
        <dbReference type="ARBA" id="ARBA00022989"/>
    </source>
</evidence>
<evidence type="ECO:0000256" key="7">
    <source>
        <dbReference type="ARBA" id="ARBA00022692"/>
    </source>
</evidence>
<feature type="transmembrane region" description="Helical" evidence="16">
    <location>
        <begin position="12"/>
        <end position="34"/>
    </location>
</feature>
<dbReference type="InterPro" id="IPR005467">
    <property type="entry name" value="His_kinase_dom"/>
</dbReference>
<dbReference type="Gene3D" id="1.20.5.1930">
    <property type="match status" value="1"/>
</dbReference>
<evidence type="ECO:0000256" key="5">
    <source>
        <dbReference type="ARBA" id="ARBA00022553"/>
    </source>
</evidence>
<dbReference type="PANTHER" id="PTHR24421:SF10">
    <property type="entry name" value="NITRATE_NITRITE SENSOR PROTEIN NARQ"/>
    <property type="match status" value="1"/>
</dbReference>
<dbReference type="SMART" id="SM00387">
    <property type="entry name" value="HATPase_c"/>
    <property type="match status" value="1"/>
</dbReference>
<dbReference type="Pfam" id="PF13185">
    <property type="entry name" value="GAF_2"/>
    <property type="match status" value="1"/>
</dbReference>
<dbReference type="SUPFAM" id="SSF158472">
    <property type="entry name" value="HAMP domain-like"/>
    <property type="match status" value="1"/>
</dbReference>
<keyword evidence="4 14" id="KW-0997">Cell inner membrane</keyword>
<dbReference type="InterPro" id="IPR011712">
    <property type="entry name" value="Sig_transdc_His_kin_sub3_dim/P"/>
</dbReference>
<dbReference type="GO" id="GO:0046983">
    <property type="term" value="F:protein dimerization activity"/>
    <property type="evidence" value="ECO:0007669"/>
    <property type="project" value="UniProtKB-UniRule"/>
</dbReference>
<dbReference type="InterPro" id="IPR042295">
    <property type="entry name" value="NarX-like_N_sf"/>
</dbReference>
<proteinExistence type="predicted"/>
<dbReference type="Gene3D" id="1.10.8.500">
    <property type="entry name" value="HAMP domain in histidine kinase"/>
    <property type="match status" value="1"/>
</dbReference>
<evidence type="ECO:0000256" key="14">
    <source>
        <dbReference type="PIRNR" id="PIRNR003167"/>
    </source>
</evidence>
<dbReference type="CDD" id="cd16917">
    <property type="entry name" value="HATPase_UhpB-NarQ-NarX-like"/>
    <property type="match status" value="1"/>
</dbReference>
<keyword evidence="3 14" id="KW-1003">Cell membrane</keyword>
<dbReference type="PANTHER" id="PTHR24421">
    <property type="entry name" value="NITRATE/NITRITE SENSOR PROTEIN NARX-RELATED"/>
    <property type="match status" value="1"/>
</dbReference>
<dbReference type="CDD" id="cd06225">
    <property type="entry name" value="HAMP"/>
    <property type="match status" value="1"/>
</dbReference>
<reference evidence="19 20" key="1">
    <citation type="submission" date="2019-09" db="EMBL/GenBank/DDBJ databases">
        <title>Draft genome sequences of 48 bacterial type strains from the CCUG.</title>
        <authorList>
            <person name="Tunovic T."/>
            <person name="Pineiro-Iglesias B."/>
            <person name="Unosson C."/>
            <person name="Inganas E."/>
            <person name="Ohlen M."/>
            <person name="Cardew S."/>
            <person name="Jensie-Markopoulos S."/>
            <person name="Salva-Serra F."/>
            <person name="Jaen-Luchoro D."/>
            <person name="Karlsson R."/>
            <person name="Svensson-Stadler L."/>
            <person name="Chun J."/>
            <person name="Moore E."/>
        </authorList>
    </citation>
    <scope>NUCLEOTIDE SEQUENCE [LARGE SCALE GENOMIC DNA]</scope>
    <source>
        <strain evidence="19 20">CCUG 30977</strain>
    </source>
</reference>
<keyword evidence="7 16" id="KW-0812">Transmembrane</keyword>
<dbReference type="InterPro" id="IPR050482">
    <property type="entry name" value="Sensor_HK_TwoCompSys"/>
</dbReference>
<comment type="catalytic activity">
    <reaction evidence="1 14">
        <text>ATP + protein L-histidine = ADP + protein N-phospho-L-histidine.</text>
        <dbReference type="EC" id="2.7.13.3"/>
    </reaction>
</comment>
<dbReference type="PROSITE" id="PS50109">
    <property type="entry name" value="HIS_KIN"/>
    <property type="match status" value="1"/>
</dbReference>
<dbReference type="SMART" id="SM00065">
    <property type="entry name" value="GAF"/>
    <property type="match status" value="1"/>
</dbReference>
<comment type="subcellular location">
    <subcellularLocation>
        <location evidence="2">Cell inner membrane</location>
        <topology evidence="2">Multi-pass membrane protein</topology>
    </subcellularLocation>
</comment>
<dbReference type="InterPro" id="IPR003018">
    <property type="entry name" value="GAF"/>
</dbReference>
<gene>
    <name evidence="19" type="ORF">F7Q92_11925</name>
</gene>
<dbReference type="Pfam" id="PF13675">
    <property type="entry name" value="PilJ"/>
    <property type="match status" value="1"/>
</dbReference>
<dbReference type="SUPFAM" id="SSF55781">
    <property type="entry name" value="GAF domain-like"/>
    <property type="match status" value="1"/>
</dbReference>
<dbReference type="EMBL" id="VZPB01000025">
    <property type="protein sequence ID" value="KAB0581431.1"/>
    <property type="molecule type" value="Genomic_DNA"/>
</dbReference>
<dbReference type="InterPro" id="IPR003594">
    <property type="entry name" value="HATPase_dom"/>
</dbReference>
<dbReference type="SUPFAM" id="SSF55874">
    <property type="entry name" value="ATPase domain of HSP90 chaperone/DNA topoisomerase II/histidine kinase"/>
    <property type="match status" value="1"/>
</dbReference>
<evidence type="ECO:0000259" key="17">
    <source>
        <dbReference type="PROSITE" id="PS50109"/>
    </source>
</evidence>
<keyword evidence="15" id="KW-0175">Coiled coil</keyword>
<evidence type="ECO:0000256" key="3">
    <source>
        <dbReference type="ARBA" id="ARBA00022475"/>
    </source>
</evidence>
<dbReference type="Pfam" id="PF02518">
    <property type="entry name" value="HATPase_c"/>
    <property type="match status" value="1"/>
</dbReference>
<dbReference type="AlphaFoldDB" id="A0A643FBG7"/>
<dbReference type="PROSITE" id="PS50885">
    <property type="entry name" value="HAMP"/>
    <property type="match status" value="1"/>
</dbReference>
<dbReference type="PIRSF" id="PIRSF003167">
    <property type="entry name" value="STHK_NarX/NarQ"/>
    <property type="match status" value="1"/>
</dbReference>
<evidence type="ECO:0000259" key="18">
    <source>
        <dbReference type="PROSITE" id="PS50885"/>
    </source>
</evidence>
<keyword evidence="5" id="KW-0597">Phosphoprotein</keyword>
<evidence type="ECO:0000256" key="15">
    <source>
        <dbReference type="SAM" id="Coils"/>
    </source>
</evidence>
<evidence type="ECO:0000256" key="4">
    <source>
        <dbReference type="ARBA" id="ARBA00022519"/>
    </source>
</evidence>
<dbReference type="Pfam" id="PF07730">
    <property type="entry name" value="HisKA_3"/>
    <property type="match status" value="1"/>
</dbReference>
<evidence type="ECO:0000256" key="1">
    <source>
        <dbReference type="ARBA" id="ARBA00000085"/>
    </source>
</evidence>
<dbReference type="Gene3D" id="1.20.120.960">
    <property type="entry name" value="Histidine kinase NarX, sensor domain"/>
    <property type="match status" value="1"/>
</dbReference>
<keyword evidence="11 16" id="KW-1133">Transmembrane helix</keyword>
<dbReference type="InterPro" id="IPR036890">
    <property type="entry name" value="HATPase_C_sf"/>
</dbReference>
<dbReference type="InterPro" id="IPR003660">
    <property type="entry name" value="HAMP_dom"/>
</dbReference>
<dbReference type="Gene3D" id="3.30.450.40">
    <property type="match status" value="1"/>
</dbReference>
<evidence type="ECO:0000313" key="19">
    <source>
        <dbReference type="EMBL" id="KAB0581431.1"/>
    </source>
</evidence>
<organism evidence="19 20">
    <name type="scientific">Ideonella dechloratans</name>
    <dbReference type="NCBI Taxonomy" id="36863"/>
    <lineage>
        <taxon>Bacteria</taxon>
        <taxon>Pseudomonadati</taxon>
        <taxon>Pseudomonadota</taxon>
        <taxon>Betaproteobacteria</taxon>
        <taxon>Burkholderiales</taxon>
        <taxon>Sphaerotilaceae</taxon>
        <taxon>Ideonella</taxon>
    </lineage>
</organism>
<feature type="coiled-coil region" evidence="15">
    <location>
        <begin position="225"/>
        <end position="259"/>
    </location>
</feature>
<evidence type="ECO:0000256" key="12">
    <source>
        <dbReference type="ARBA" id="ARBA00023012"/>
    </source>
</evidence>
<keyword evidence="6 14" id="KW-0808">Transferase</keyword>
<evidence type="ECO:0000256" key="8">
    <source>
        <dbReference type="ARBA" id="ARBA00022741"/>
    </source>
</evidence>
<dbReference type="Pfam" id="PF00672">
    <property type="entry name" value="HAMP"/>
    <property type="match status" value="1"/>
</dbReference>
<evidence type="ECO:0000313" key="20">
    <source>
        <dbReference type="Proteomes" id="UP000430120"/>
    </source>
</evidence>
<sequence length="628" mass="68508">MRKPLTLAAKLGLIGTALLLLGLASIGLTLWMTWQLEGGAAAVNEAGRMRMQTWRLAQAMGAPDLQRRDALMAGFEQSLELLRRGDPARPLFMPQDPRSQARFAEVQRDWLALRQTWRAERQPSAAEAARDADAFVQRVDGLVSAIETQMARLTSVLNAVQLAMVALTIASAVALLYSAYLFVFNPLAQLQAGLTRIGGGDFAARVEVSSTDEFGDLSAGFNQMAQTLQGLYQNLEAKVREKTERLEEQHQRLAALYEAAAFVARARSLEELGNGFARQLRTVAHADAVAIRWSDEGNQHYLMLASDGLPAEIVQEEACLRTHECLCGQASAGASTRVIPIHAVNPNPMLGHCGRAGFRTVVGVPVQLQDRLVGEINLFYRQDAGLAPDERALLETLAAHLAGAIEAFRLAALERESAVAQERSLLASELHDSIAQSLSFLKLQVGRLHGALQRGDRPQLEATLAEVEAGVQESLADVRELLLHFRTRTNNEDIAQALRATLHKFELQTGLTTHLSLEGQGLPLGSDVQIQVLHIVQEALSNVRKHAQAREVWVEVERAPQWRFEIRDDGQGFDAEDNPADDTHVGLRIMRERAARIGAQVEVVSVPGSGTAIVLSLPEKTAAAVTSP</sequence>
<name>A0A643FBG7_IDEDE</name>
<dbReference type="OrthoDB" id="9811306at2"/>
<dbReference type="GO" id="GO:0000155">
    <property type="term" value="F:phosphorelay sensor kinase activity"/>
    <property type="evidence" value="ECO:0007669"/>
    <property type="project" value="UniProtKB-UniRule"/>
</dbReference>
<keyword evidence="8 14" id="KW-0547">Nucleotide-binding</keyword>
<dbReference type="SMART" id="SM00304">
    <property type="entry name" value="HAMP"/>
    <property type="match status" value="1"/>
</dbReference>
<dbReference type="InterPro" id="IPR029016">
    <property type="entry name" value="GAF-like_dom_sf"/>
</dbReference>
<feature type="domain" description="Histidine kinase" evidence="17">
    <location>
        <begin position="531"/>
        <end position="621"/>
    </location>
</feature>
<comment type="caution">
    <text evidence="19">The sequence shown here is derived from an EMBL/GenBank/DDBJ whole genome shotgun (WGS) entry which is preliminary data.</text>
</comment>
<keyword evidence="20" id="KW-1185">Reference proteome</keyword>
<dbReference type="InterPro" id="IPR016380">
    <property type="entry name" value="Sig_transdc_His_kin_NarX/NarQ"/>
</dbReference>
<accession>A0A643FBG7</accession>
<dbReference type="InterPro" id="IPR029095">
    <property type="entry name" value="NarX-like_N"/>
</dbReference>